<evidence type="ECO:0000256" key="1">
    <source>
        <dbReference type="ARBA" id="ARBA00000552"/>
    </source>
</evidence>
<dbReference type="GO" id="GO:0019698">
    <property type="term" value="P:D-galacturonate catabolic process"/>
    <property type="evidence" value="ECO:0007669"/>
    <property type="project" value="TreeGrafter"/>
</dbReference>
<sequence length="278" mass="31275">MQMHIRQAISQREAKGFDTQDLRENFLIESIFENDSVVLEYTHYDRVIVGGAKPVGKGLELPTYDNLKADYFLERREMGVINVGGDGSIEVDGTSHTLSKKDCLFIGKGAKKVIFNSNDAENPALYYILSAPAHHSYPTRKMTKEEASPVSIGSLETSNERTIFKYIHKDGIQSCQVVMGLTVLNTGSVWNTMPAHVHDRRMEAYLYFDLNEAHRVFHLMGNPQETRHIVVANHQAVVSPPWSIHSGCGTSNYSFIWGMAGENLDYSDMDFAPITELR</sequence>
<dbReference type="InterPro" id="IPR014710">
    <property type="entry name" value="RmlC-like_jellyroll"/>
</dbReference>
<evidence type="ECO:0000256" key="6">
    <source>
        <dbReference type="HAMAP-Rule" id="MF_00687"/>
    </source>
</evidence>
<dbReference type="CDD" id="cd20491">
    <property type="entry name" value="cupin_KduI_C"/>
    <property type="match status" value="1"/>
</dbReference>
<dbReference type="CDD" id="cd20294">
    <property type="entry name" value="cupin_KduI_N"/>
    <property type="match status" value="1"/>
</dbReference>
<dbReference type="SUPFAM" id="SSF51182">
    <property type="entry name" value="RmlC-like cupins"/>
    <property type="match status" value="1"/>
</dbReference>
<gene>
    <name evidence="6" type="primary">kduI</name>
    <name evidence="7" type="ORF">SAMN04515674_10235</name>
</gene>
<evidence type="ECO:0000256" key="2">
    <source>
        <dbReference type="ARBA" id="ARBA00008086"/>
    </source>
</evidence>
<keyword evidence="8" id="KW-1185">Reference proteome</keyword>
<organism evidence="7 8">
    <name type="scientific">Pseudarcicella hirudinis</name>
    <dbReference type="NCBI Taxonomy" id="1079859"/>
    <lineage>
        <taxon>Bacteria</taxon>
        <taxon>Pseudomonadati</taxon>
        <taxon>Bacteroidota</taxon>
        <taxon>Cytophagia</taxon>
        <taxon>Cytophagales</taxon>
        <taxon>Flectobacillaceae</taxon>
        <taxon>Pseudarcicella</taxon>
    </lineage>
</organism>
<dbReference type="InterPro" id="IPR011051">
    <property type="entry name" value="RmlC_Cupin_sf"/>
</dbReference>
<dbReference type="PANTHER" id="PTHR38461:SF1">
    <property type="entry name" value="4-DEOXY-L-THREO-5-HEXOSULOSE-URONATE KETOL-ISOMERASE"/>
    <property type="match status" value="1"/>
</dbReference>
<reference evidence="7 8" key="1">
    <citation type="submission" date="2016-10" db="EMBL/GenBank/DDBJ databases">
        <authorList>
            <person name="de Groot N.N."/>
        </authorList>
    </citation>
    <scope>NUCLEOTIDE SEQUENCE [LARGE SCALE GENOMIC DNA]</scope>
    <source>
        <strain evidence="8">E92,LMG 26720,CCM 7988</strain>
    </source>
</reference>
<evidence type="ECO:0000313" key="8">
    <source>
        <dbReference type="Proteomes" id="UP000199306"/>
    </source>
</evidence>
<dbReference type="PIRSF" id="PIRSF006625">
    <property type="entry name" value="KduI"/>
    <property type="match status" value="1"/>
</dbReference>
<dbReference type="EC" id="5.3.1.17" evidence="6"/>
<comment type="function">
    <text evidence="6">Catalyzes the isomerization of 5-dehydro-4-deoxy-D-glucuronate to 3-deoxy-D-glycero-2,5-hexodiulosonate.</text>
</comment>
<feature type="binding site" evidence="6">
    <location>
        <position position="198"/>
    </location>
    <ligand>
        <name>Zn(2+)</name>
        <dbReference type="ChEBI" id="CHEBI:29105"/>
    </ligand>
</feature>
<evidence type="ECO:0000256" key="5">
    <source>
        <dbReference type="ARBA" id="ARBA00023235"/>
    </source>
</evidence>
<dbReference type="Proteomes" id="UP000199306">
    <property type="component" value="Unassembled WGS sequence"/>
</dbReference>
<feature type="binding site" evidence="6">
    <location>
        <position position="203"/>
    </location>
    <ligand>
        <name>Zn(2+)</name>
        <dbReference type="ChEBI" id="CHEBI:29105"/>
    </ligand>
</feature>
<evidence type="ECO:0000256" key="4">
    <source>
        <dbReference type="ARBA" id="ARBA00022833"/>
    </source>
</evidence>
<dbReference type="UniPathway" id="UPA00545">
    <property type="reaction ID" value="UER00826"/>
</dbReference>
<dbReference type="NCBIfam" id="NF002091">
    <property type="entry name" value="PRK00924.1"/>
    <property type="match status" value="1"/>
</dbReference>
<dbReference type="GO" id="GO:0042840">
    <property type="term" value="P:D-glucuronate catabolic process"/>
    <property type="evidence" value="ECO:0007669"/>
    <property type="project" value="TreeGrafter"/>
</dbReference>
<evidence type="ECO:0000256" key="3">
    <source>
        <dbReference type="ARBA" id="ARBA00022723"/>
    </source>
</evidence>
<dbReference type="Pfam" id="PF04962">
    <property type="entry name" value="KduI"/>
    <property type="match status" value="1"/>
</dbReference>
<dbReference type="AlphaFoldDB" id="A0A1I5NPM4"/>
<keyword evidence="4 6" id="KW-0862">Zinc</keyword>
<dbReference type="Gene3D" id="2.60.120.520">
    <property type="entry name" value="pectin degrading enzyme 5-keto 4- deoxyuronate isomerase, domain 1"/>
    <property type="match status" value="1"/>
</dbReference>
<comment type="pathway">
    <text evidence="6">Glycan metabolism; pectin degradation; 2-dehydro-3-deoxy-D-gluconate from pectin: step 4/5.</text>
</comment>
<accession>A0A1I5NPM4</accession>
<dbReference type="GO" id="GO:0045490">
    <property type="term" value="P:pectin catabolic process"/>
    <property type="evidence" value="ECO:0007669"/>
    <property type="project" value="UniProtKB-UniRule"/>
</dbReference>
<dbReference type="STRING" id="1079859.SAMN04515674_10235"/>
<dbReference type="GO" id="GO:0008270">
    <property type="term" value="F:zinc ion binding"/>
    <property type="evidence" value="ECO:0007669"/>
    <property type="project" value="UniProtKB-UniRule"/>
</dbReference>
<comment type="catalytic activity">
    <reaction evidence="1 6">
        <text>5-dehydro-4-deoxy-D-glucuronate = 3-deoxy-D-glycero-2,5-hexodiulosonate</text>
        <dbReference type="Rhea" id="RHEA:23896"/>
        <dbReference type="ChEBI" id="CHEBI:17117"/>
        <dbReference type="ChEBI" id="CHEBI:29071"/>
        <dbReference type="EC" id="5.3.1.17"/>
    </reaction>
</comment>
<evidence type="ECO:0000313" key="7">
    <source>
        <dbReference type="EMBL" id="SFP23256.1"/>
    </source>
</evidence>
<dbReference type="PANTHER" id="PTHR38461">
    <property type="entry name" value="4-DEOXY-L-THREO-5-HEXOSULOSE-URONATE KETOL-ISOMERASE"/>
    <property type="match status" value="1"/>
</dbReference>
<comment type="cofactor">
    <cofactor evidence="6">
        <name>Zn(2+)</name>
        <dbReference type="ChEBI" id="CHEBI:29105"/>
    </cofactor>
    <text evidence="6">Binds 1 zinc ion per subunit.</text>
</comment>
<name>A0A1I5NPM4_9BACT</name>
<proteinExistence type="inferred from homology"/>
<dbReference type="EMBL" id="FOXH01000002">
    <property type="protein sequence ID" value="SFP23256.1"/>
    <property type="molecule type" value="Genomic_DNA"/>
</dbReference>
<dbReference type="InterPro" id="IPR027449">
    <property type="entry name" value="KduI_N"/>
</dbReference>
<feature type="binding site" evidence="6">
    <location>
        <position position="196"/>
    </location>
    <ligand>
        <name>Zn(2+)</name>
        <dbReference type="ChEBI" id="CHEBI:29105"/>
    </ligand>
</feature>
<keyword evidence="3 6" id="KW-0479">Metal-binding</keyword>
<dbReference type="Gene3D" id="2.60.120.10">
    <property type="entry name" value="Jelly Rolls"/>
    <property type="match status" value="1"/>
</dbReference>
<feature type="binding site" evidence="6">
    <location>
        <position position="245"/>
    </location>
    <ligand>
        <name>Zn(2+)</name>
        <dbReference type="ChEBI" id="CHEBI:29105"/>
    </ligand>
</feature>
<dbReference type="InterPro" id="IPR007045">
    <property type="entry name" value="KduI"/>
</dbReference>
<dbReference type="GO" id="GO:0008697">
    <property type="term" value="F:4-deoxy-L-threo-5-hexosulose-uronate ketol-isomerase activity"/>
    <property type="evidence" value="ECO:0007669"/>
    <property type="project" value="UniProtKB-UniRule"/>
</dbReference>
<comment type="similarity">
    <text evidence="2 6">Belongs to the KduI family.</text>
</comment>
<dbReference type="InterPro" id="IPR021120">
    <property type="entry name" value="KduI/IolB_isomerase"/>
</dbReference>
<keyword evidence="5 6" id="KW-0413">Isomerase</keyword>
<dbReference type="HAMAP" id="MF_00687">
    <property type="entry name" value="KduI"/>
    <property type="match status" value="1"/>
</dbReference>
<protein>
    <recommendedName>
        <fullName evidence="6">4-deoxy-L-threo-5-hexosulose-uronate ketol-isomerase</fullName>
        <ecNumber evidence="6">5.3.1.17</ecNumber>
    </recommendedName>
    <alternativeName>
        <fullName evidence="6">5-keto-4-deoxyuronate isomerase</fullName>
    </alternativeName>
    <alternativeName>
        <fullName evidence="6">DKI isomerase</fullName>
    </alternativeName>
</protein>